<feature type="transmembrane region" description="Helical" evidence="11">
    <location>
        <begin position="295"/>
        <end position="320"/>
    </location>
</feature>
<sequence length="590" mass="64492">MLFPSLPDLCDWRIRFSRRLAGPINGSDPDAISTERMRACNQQAGVRILFLLLVCTLVGYLTERTAYDHSQQTLREATQDAVTELRVEIERTLSNQSGRLRALAAYVRSKPDVNQTEFAEFAADLATESQTFTRNIALAKGLVVTHVYPIEPNKRAIGLDLRQHAQQWPGVAQTVQTNKVTLAGPLDLVQGGQGIIARIPIRLPDSPFQENRLWGLASIVLDVEAFLAHLDLAKYQDQLALTLSTAGSSDQGRTTFFRTGPVVDEPAVVTTAQLANATWILRAAPRSGWPTLSKYFAEIVIATALFFLVGLALICATLRYEVALIRLARENEQARQAAETASQSKSVFLANMSHELRTPLNAVLGYTEIMQKNMFGPLGDERYTRYVDDIHRSGLYLLDLLTDVLDLSRIEAGGRPLETACVPLSQVLEDVLTISRHAHSAITFDPADDLFVAADVRALKQVLINVTGNAIKHGNGAAIRITATHIDTHKAAIRVEDDGPGIPAEALPHVMEPFFTGAENQWTAKNRRHGTGIGLALSQRLVAAMEGRLSITSQQGKGTTVTIELPTCDGPDCTNTEVDPWPSNNAAVAI</sequence>
<gene>
    <name evidence="14" type="ORF">CKO21_09740</name>
</gene>
<dbReference type="Gene3D" id="3.30.450.350">
    <property type="entry name" value="CHASE domain"/>
    <property type="match status" value="1"/>
</dbReference>
<dbReference type="InterPro" id="IPR005467">
    <property type="entry name" value="His_kinase_dom"/>
</dbReference>
<dbReference type="SMART" id="SM01079">
    <property type="entry name" value="CHASE"/>
    <property type="match status" value="1"/>
</dbReference>
<dbReference type="EMBL" id="NRRE01000026">
    <property type="protein sequence ID" value="MBK1697525.1"/>
    <property type="molecule type" value="Genomic_DNA"/>
</dbReference>
<evidence type="ECO:0000256" key="8">
    <source>
        <dbReference type="ARBA" id="ARBA00022989"/>
    </source>
</evidence>
<keyword evidence="4" id="KW-0597">Phosphoprotein</keyword>
<evidence type="ECO:0000256" key="3">
    <source>
        <dbReference type="ARBA" id="ARBA00012438"/>
    </source>
</evidence>
<dbReference type="GO" id="GO:0000155">
    <property type="term" value="F:phosphorelay sensor kinase activity"/>
    <property type="evidence" value="ECO:0007669"/>
    <property type="project" value="InterPro"/>
</dbReference>
<dbReference type="InterPro" id="IPR036097">
    <property type="entry name" value="HisK_dim/P_sf"/>
</dbReference>
<dbReference type="PROSITE" id="PS50109">
    <property type="entry name" value="HIS_KIN"/>
    <property type="match status" value="1"/>
</dbReference>
<evidence type="ECO:0000259" key="12">
    <source>
        <dbReference type="PROSITE" id="PS50109"/>
    </source>
</evidence>
<evidence type="ECO:0000313" key="15">
    <source>
        <dbReference type="Proteomes" id="UP000778970"/>
    </source>
</evidence>
<evidence type="ECO:0000256" key="5">
    <source>
        <dbReference type="ARBA" id="ARBA00022679"/>
    </source>
</evidence>
<comment type="catalytic activity">
    <reaction evidence="1">
        <text>ATP + protein L-histidine = ADP + protein N-phospho-L-histidine.</text>
        <dbReference type="EC" id="2.7.13.3"/>
    </reaction>
</comment>
<proteinExistence type="predicted"/>
<keyword evidence="7" id="KW-0418">Kinase</keyword>
<dbReference type="PRINTS" id="PR00344">
    <property type="entry name" value="BCTRLSENSOR"/>
</dbReference>
<evidence type="ECO:0000256" key="6">
    <source>
        <dbReference type="ARBA" id="ARBA00022692"/>
    </source>
</evidence>
<evidence type="ECO:0000256" key="9">
    <source>
        <dbReference type="ARBA" id="ARBA00023012"/>
    </source>
</evidence>
<dbReference type="Proteomes" id="UP000778970">
    <property type="component" value="Unassembled WGS sequence"/>
</dbReference>
<comment type="subcellular location">
    <subcellularLocation>
        <location evidence="2">Membrane</location>
    </subcellularLocation>
</comment>
<evidence type="ECO:0000256" key="11">
    <source>
        <dbReference type="SAM" id="Phobius"/>
    </source>
</evidence>
<dbReference type="PROSITE" id="PS50839">
    <property type="entry name" value="CHASE"/>
    <property type="match status" value="1"/>
</dbReference>
<reference evidence="14" key="1">
    <citation type="submission" date="2017-08" db="EMBL/GenBank/DDBJ databases">
        <authorList>
            <person name="Imhoff J.F."/>
            <person name="Rahn T."/>
            <person name="Kuenzel S."/>
            <person name="Neulinger S.C."/>
        </authorList>
    </citation>
    <scope>NUCLEOTIDE SEQUENCE</scope>
    <source>
        <strain evidence="14">DSM 9154</strain>
    </source>
</reference>
<feature type="transmembrane region" description="Helical" evidence="11">
    <location>
        <begin position="44"/>
        <end position="62"/>
    </location>
</feature>
<accession>A0A934V0K1</accession>
<dbReference type="EC" id="2.7.13.3" evidence="3"/>
<dbReference type="Pfam" id="PF02518">
    <property type="entry name" value="HATPase_c"/>
    <property type="match status" value="1"/>
</dbReference>
<protein>
    <recommendedName>
        <fullName evidence="3">histidine kinase</fullName>
        <ecNumber evidence="3">2.7.13.3</ecNumber>
    </recommendedName>
</protein>
<organism evidence="14 15">
    <name type="scientific">Rhodovibrio salinarum</name>
    <dbReference type="NCBI Taxonomy" id="1087"/>
    <lineage>
        <taxon>Bacteria</taxon>
        <taxon>Pseudomonadati</taxon>
        <taxon>Pseudomonadota</taxon>
        <taxon>Alphaproteobacteria</taxon>
        <taxon>Rhodospirillales</taxon>
        <taxon>Rhodovibrionaceae</taxon>
        <taxon>Rhodovibrio</taxon>
    </lineage>
</organism>
<evidence type="ECO:0000256" key="2">
    <source>
        <dbReference type="ARBA" id="ARBA00004370"/>
    </source>
</evidence>
<dbReference type="InterPro" id="IPR050736">
    <property type="entry name" value="Sensor_HK_Regulatory"/>
</dbReference>
<dbReference type="CDD" id="cd00082">
    <property type="entry name" value="HisKA"/>
    <property type="match status" value="1"/>
</dbReference>
<evidence type="ECO:0000256" key="1">
    <source>
        <dbReference type="ARBA" id="ARBA00000085"/>
    </source>
</evidence>
<keyword evidence="10 11" id="KW-0472">Membrane</keyword>
<dbReference type="SMART" id="SM00388">
    <property type="entry name" value="HisKA"/>
    <property type="match status" value="1"/>
</dbReference>
<dbReference type="Pfam" id="PF03924">
    <property type="entry name" value="CHASE"/>
    <property type="match status" value="1"/>
</dbReference>
<evidence type="ECO:0000256" key="7">
    <source>
        <dbReference type="ARBA" id="ARBA00022777"/>
    </source>
</evidence>
<dbReference type="InterPro" id="IPR003594">
    <property type="entry name" value="HATPase_dom"/>
</dbReference>
<keyword evidence="6 11" id="KW-0812">Transmembrane</keyword>
<comment type="caution">
    <text evidence="14">The sequence shown here is derived from an EMBL/GenBank/DDBJ whole genome shotgun (WGS) entry which is preliminary data.</text>
</comment>
<dbReference type="Pfam" id="PF00512">
    <property type="entry name" value="HisKA"/>
    <property type="match status" value="1"/>
</dbReference>
<dbReference type="InterPro" id="IPR003661">
    <property type="entry name" value="HisK_dim/P_dom"/>
</dbReference>
<dbReference type="GO" id="GO:0016020">
    <property type="term" value="C:membrane"/>
    <property type="evidence" value="ECO:0007669"/>
    <property type="project" value="UniProtKB-SubCell"/>
</dbReference>
<evidence type="ECO:0000313" key="14">
    <source>
        <dbReference type="EMBL" id="MBK1697525.1"/>
    </source>
</evidence>
<keyword evidence="9" id="KW-0902">Two-component regulatory system</keyword>
<feature type="domain" description="CHASE" evidence="13">
    <location>
        <begin position="143"/>
        <end position="230"/>
    </location>
</feature>
<dbReference type="PANTHER" id="PTHR43711">
    <property type="entry name" value="TWO-COMPONENT HISTIDINE KINASE"/>
    <property type="match status" value="1"/>
</dbReference>
<evidence type="ECO:0000256" key="4">
    <source>
        <dbReference type="ARBA" id="ARBA00022553"/>
    </source>
</evidence>
<dbReference type="InterPro" id="IPR036890">
    <property type="entry name" value="HATPase_C_sf"/>
</dbReference>
<name>A0A934V0K1_9PROT</name>
<feature type="domain" description="Histidine kinase" evidence="12">
    <location>
        <begin position="351"/>
        <end position="569"/>
    </location>
</feature>
<dbReference type="SMART" id="SM00387">
    <property type="entry name" value="HATPase_c"/>
    <property type="match status" value="1"/>
</dbReference>
<dbReference type="InterPro" id="IPR006189">
    <property type="entry name" value="CHASE_dom"/>
</dbReference>
<dbReference type="InterPro" id="IPR042240">
    <property type="entry name" value="CHASE_sf"/>
</dbReference>
<dbReference type="SUPFAM" id="SSF55874">
    <property type="entry name" value="ATPase domain of HSP90 chaperone/DNA topoisomerase II/histidine kinase"/>
    <property type="match status" value="1"/>
</dbReference>
<dbReference type="SUPFAM" id="SSF47384">
    <property type="entry name" value="Homodimeric domain of signal transducing histidine kinase"/>
    <property type="match status" value="1"/>
</dbReference>
<dbReference type="PANTHER" id="PTHR43711:SF26">
    <property type="entry name" value="SENSOR HISTIDINE KINASE RCSC"/>
    <property type="match status" value="1"/>
</dbReference>
<evidence type="ECO:0000256" key="10">
    <source>
        <dbReference type="ARBA" id="ARBA00023136"/>
    </source>
</evidence>
<dbReference type="InterPro" id="IPR004358">
    <property type="entry name" value="Sig_transdc_His_kin-like_C"/>
</dbReference>
<keyword evidence="15" id="KW-1185">Reference proteome</keyword>
<dbReference type="Gene3D" id="3.30.565.10">
    <property type="entry name" value="Histidine kinase-like ATPase, C-terminal domain"/>
    <property type="match status" value="1"/>
</dbReference>
<dbReference type="Gene3D" id="1.10.287.130">
    <property type="match status" value="1"/>
</dbReference>
<reference evidence="14" key="2">
    <citation type="journal article" date="2020" name="Microorganisms">
        <title>Osmotic Adaptation and Compatible Solute Biosynthesis of Phototrophic Bacteria as Revealed from Genome Analyses.</title>
        <authorList>
            <person name="Imhoff J.F."/>
            <person name="Rahn T."/>
            <person name="Kunzel S."/>
            <person name="Keller A."/>
            <person name="Neulinger S.C."/>
        </authorList>
    </citation>
    <scope>NUCLEOTIDE SEQUENCE</scope>
    <source>
        <strain evidence="14">DSM 9154</strain>
    </source>
</reference>
<keyword evidence="8 11" id="KW-1133">Transmembrane helix</keyword>
<keyword evidence="5" id="KW-0808">Transferase</keyword>
<evidence type="ECO:0000259" key="13">
    <source>
        <dbReference type="PROSITE" id="PS50839"/>
    </source>
</evidence>
<dbReference type="AlphaFoldDB" id="A0A934V0K1"/>
<dbReference type="CDD" id="cd00075">
    <property type="entry name" value="HATPase"/>
    <property type="match status" value="1"/>
</dbReference>